<sequence>MPIIESSGQVYDKSEGIGHFIRLPSDLTWYIHVDGYRAEMNYLYALIVDFYNVDYGYAYPSVMRLARHYGRNEKTTSAHLSTLRDVGLIDYSDTSQGRVYVPFVPLTRDELFASSPQAERNYLDRLAQEQSERDRSAQRWLSANGYR</sequence>
<dbReference type="Proteomes" id="UP000198892">
    <property type="component" value="Unassembled WGS sequence"/>
</dbReference>
<dbReference type="EMBL" id="FOXD01000014">
    <property type="protein sequence ID" value="SFP99345.1"/>
    <property type="molecule type" value="Genomic_DNA"/>
</dbReference>
<dbReference type="AlphaFoldDB" id="A0A1I5UVR2"/>
<accession>A0A1I5UVR2</accession>
<dbReference type="Pfam" id="PF13730">
    <property type="entry name" value="HTH_36"/>
    <property type="match status" value="1"/>
</dbReference>
<evidence type="ECO:0000313" key="2">
    <source>
        <dbReference type="Proteomes" id="UP000198892"/>
    </source>
</evidence>
<evidence type="ECO:0000313" key="1">
    <source>
        <dbReference type="EMBL" id="SFP99345.1"/>
    </source>
</evidence>
<gene>
    <name evidence="1" type="ORF">SAMN05518683_11475</name>
</gene>
<proteinExistence type="predicted"/>
<organism evidence="1 2">
    <name type="scientific">Salibacterium halotolerans</name>
    <dbReference type="NCBI Taxonomy" id="1884432"/>
    <lineage>
        <taxon>Bacteria</taxon>
        <taxon>Bacillati</taxon>
        <taxon>Bacillota</taxon>
        <taxon>Bacilli</taxon>
        <taxon>Bacillales</taxon>
        <taxon>Bacillaceae</taxon>
    </lineage>
</organism>
<dbReference type="RefSeq" id="WP_170841134.1">
    <property type="nucleotide sequence ID" value="NZ_FOXD01000014.1"/>
</dbReference>
<name>A0A1I5UVR2_9BACI</name>
<dbReference type="STRING" id="1884432.SAMN05518683_11475"/>
<reference evidence="2" key="1">
    <citation type="submission" date="2016-10" db="EMBL/GenBank/DDBJ databases">
        <authorList>
            <person name="Varghese N."/>
            <person name="Submissions S."/>
        </authorList>
    </citation>
    <scope>NUCLEOTIDE SEQUENCE [LARGE SCALE GENOMIC DNA]</scope>
    <source>
        <strain evidence="2">S7</strain>
    </source>
</reference>
<evidence type="ECO:0008006" key="3">
    <source>
        <dbReference type="Google" id="ProtNLM"/>
    </source>
</evidence>
<keyword evidence="2" id="KW-1185">Reference proteome</keyword>
<protein>
    <recommendedName>
        <fullName evidence="3">Helix-turn-helix domain-containing protein</fullName>
    </recommendedName>
</protein>